<feature type="region of interest" description="Disordered" evidence="1">
    <location>
        <begin position="65"/>
        <end position="201"/>
    </location>
</feature>
<dbReference type="GeneID" id="106812500"/>
<evidence type="ECO:0000256" key="1">
    <source>
        <dbReference type="SAM" id="MobiDB-lite"/>
    </source>
</evidence>
<accession>A0ABM1EI53</accession>
<keyword evidence="2" id="KW-1185">Reference proteome</keyword>
<evidence type="ECO:0000313" key="2">
    <source>
        <dbReference type="Proteomes" id="UP000695022"/>
    </source>
</evidence>
<dbReference type="Proteomes" id="UP000695022">
    <property type="component" value="Unplaced"/>
</dbReference>
<dbReference type="RefSeq" id="XP_014671874.1">
    <property type="nucleotide sequence ID" value="XM_014816388.1"/>
</dbReference>
<feature type="compositionally biased region" description="Acidic residues" evidence="1">
    <location>
        <begin position="148"/>
        <end position="161"/>
    </location>
</feature>
<organism evidence="2 3">
    <name type="scientific">Priapulus caudatus</name>
    <name type="common">Priapulid worm</name>
    <dbReference type="NCBI Taxonomy" id="37621"/>
    <lineage>
        <taxon>Eukaryota</taxon>
        <taxon>Metazoa</taxon>
        <taxon>Ecdysozoa</taxon>
        <taxon>Scalidophora</taxon>
        <taxon>Priapulida</taxon>
        <taxon>Priapulimorpha</taxon>
        <taxon>Priapulimorphida</taxon>
        <taxon>Priapulidae</taxon>
        <taxon>Priapulus</taxon>
    </lineage>
</organism>
<feature type="compositionally biased region" description="Basic and acidic residues" evidence="1">
    <location>
        <begin position="181"/>
        <end position="192"/>
    </location>
</feature>
<feature type="compositionally biased region" description="Low complexity" evidence="1">
    <location>
        <begin position="108"/>
        <end position="119"/>
    </location>
</feature>
<name>A0ABM1EI53_PRICU</name>
<feature type="compositionally biased region" description="Basic and acidic residues" evidence="1">
    <location>
        <begin position="76"/>
        <end position="87"/>
    </location>
</feature>
<gene>
    <name evidence="3" type="primary">LOC106812500</name>
</gene>
<evidence type="ECO:0000313" key="3">
    <source>
        <dbReference type="RefSeq" id="XP_014671874.1"/>
    </source>
</evidence>
<protein>
    <submittedName>
        <fullName evidence="3">Uncharacterized protein LOC106812500</fullName>
    </submittedName>
</protein>
<proteinExistence type="predicted"/>
<sequence>MEVLPGPVPVTSDPAMTPQRLTPGESGLTTPPYSRSHLHLWLTPTVTASQSRERVFAHFPSLRYNTRRQGAGGDGAGERVELPPRYERRLRRSVSMATSGSPRTLVASSVSTPSSTRSETIPDTSRKAGSPPASPGKVTTSSSRASIPDEDASRDEEEAEENNNVVRRKKPLITECSVPGEEPRSATQHDGKTEEEDEGEKVIAEVPPETTVLTKAAEARSREEDIGTALCWLRQEIVLMKRQREVLWIGLETVLNWIARIV</sequence>
<reference evidence="3" key="1">
    <citation type="submission" date="2025-08" db="UniProtKB">
        <authorList>
            <consortium name="RefSeq"/>
        </authorList>
    </citation>
    <scope>IDENTIFICATION</scope>
</reference>
<feature type="region of interest" description="Disordered" evidence="1">
    <location>
        <begin position="1"/>
        <end position="31"/>
    </location>
</feature>